<proteinExistence type="predicted"/>
<name>A0A426ZQE1_ENSVE</name>
<reference evidence="1 2" key="1">
    <citation type="journal article" date="2014" name="Agronomy (Basel)">
        <title>A Draft Genome Sequence for Ensete ventricosum, the Drought-Tolerant Tree Against Hunger.</title>
        <authorList>
            <person name="Harrison J."/>
            <person name="Moore K.A."/>
            <person name="Paszkiewicz K."/>
            <person name="Jones T."/>
            <person name="Grant M."/>
            <person name="Ambacheew D."/>
            <person name="Muzemil S."/>
            <person name="Studholme D.J."/>
        </authorList>
    </citation>
    <scope>NUCLEOTIDE SEQUENCE [LARGE SCALE GENOMIC DNA]</scope>
</reference>
<evidence type="ECO:0000313" key="1">
    <source>
        <dbReference type="EMBL" id="RRT66233.1"/>
    </source>
</evidence>
<comment type="caution">
    <text evidence="1">The sequence shown here is derived from an EMBL/GenBank/DDBJ whole genome shotgun (WGS) entry which is preliminary data.</text>
</comment>
<evidence type="ECO:0000313" key="2">
    <source>
        <dbReference type="Proteomes" id="UP000287651"/>
    </source>
</evidence>
<accession>A0A426ZQE1</accession>
<dbReference type="Proteomes" id="UP000287651">
    <property type="component" value="Unassembled WGS sequence"/>
</dbReference>
<dbReference type="EMBL" id="AMZH03005506">
    <property type="protein sequence ID" value="RRT66233.1"/>
    <property type="molecule type" value="Genomic_DNA"/>
</dbReference>
<sequence length="80" mass="8280">MLLGEDAGAGGNGGVASVRIVGEDGFAGTEGGWAAVFSTGRGRQRWQRRGNNIVSDRSAVVIKEIDKTPAGLSPNHSRSN</sequence>
<organism evidence="1 2">
    <name type="scientific">Ensete ventricosum</name>
    <name type="common">Abyssinian banana</name>
    <name type="synonym">Musa ensete</name>
    <dbReference type="NCBI Taxonomy" id="4639"/>
    <lineage>
        <taxon>Eukaryota</taxon>
        <taxon>Viridiplantae</taxon>
        <taxon>Streptophyta</taxon>
        <taxon>Embryophyta</taxon>
        <taxon>Tracheophyta</taxon>
        <taxon>Spermatophyta</taxon>
        <taxon>Magnoliopsida</taxon>
        <taxon>Liliopsida</taxon>
        <taxon>Zingiberales</taxon>
        <taxon>Musaceae</taxon>
        <taxon>Ensete</taxon>
    </lineage>
</organism>
<dbReference type="AlphaFoldDB" id="A0A426ZQE1"/>
<protein>
    <submittedName>
        <fullName evidence="1">Uncharacterized protein</fullName>
    </submittedName>
</protein>
<gene>
    <name evidence="1" type="ORF">B296_00025845</name>
</gene>